<gene>
    <name evidence="2" type="ORF">EX30DRAFT_364021</name>
</gene>
<proteinExistence type="predicted"/>
<dbReference type="EMBL" id="ML220120">
    <property type="protein sequence ID" value="TGZ81343.1"/>
    <property type="molecule type" value="Genomic_DNA"/>
</dbReference>
<name>A0A4S2MXK5_9PEZI</name>
<dbReference type="Proteomes" id="UP000298138">
    <property type="component" value="Unassembled WGS sequence"/>
</dbReference>
<dbReference type="AlphaFoldDB" id="A0A4S2MXK5"/>
<sequence>MVSLKHVFISALSATAVSAQIKLDISAISSAIGPYATYPGISDLLSLYAYYSTIPNFTLFQNDLINSLLDYALSADVPTAIPTATNPAQLVNDPVFKKISGEIAGIVTQYMATETYLDRNVKMQLATDLVRIEERLEKLARETGVPGKETTVAGLEGE</sequence>
<organism evidence="2 3">
    <name type="scientific">Ascodesmis nigricans</name>
    <dbReference type="NCBI Taxonomy" id="341454"/>
    <lineage>
        <taxon>Eukaryota</taxon>
        <taxon>Fungi</taxon>
        <taxon>Dikarya</taxon>
        <taxon>Ascomycota</taxon>
        <taxon>Pezizomycotina</taxon>
        <taxon>Pezizomycetes</taxon>
        <taxon>Pezizales</taxon>
        <taxon>Ascodesmidaceae</taxon>
        <taxon>Ascodesmis</taxon>
    </lineage>
</organism>
<dbReference type="InParanoid" id="A0A4S2MXK5"/>
<keyword evidence="1" id="KW-0732">Signal</keyword>
<evidence type="ECO:0000256" key="1">
    <source>
        <dbReference type="SAM" id="SignalP"/>
    </source>
</evidence>
<feature type="non-terminal residue" evidence="2">
    <location>
        <position position="158"/>
    </location>
</feature>
<feature type="chain" id="PRO_5020984270" evidence="1">
    <location>
        <begin position="20"/>
        <end position="158"/>
    </location>
</feature>
<reference evidence="2 3" key="1">
    <citation type="submission" date="2019-04" db="EMBL/GenBank/DDBJ databases">
        <title>Comparative genomics and transcriptomics to analyze fruiting body development in filamentous ascomycetes.</title>
        <authorList>
            <consortium name="DOE Joint Genome Institute"/>
            <person name="Lutkenhaus R."/>
            <person name="Traeger S."/>
            <person name="Breuer J."/>
            <person name="Kuo A."/>
            <person name="Lipzen A."/>
            <person name="Pangilinan J."/>
            <person name="Dilworth D."/>
            <person name="Sandor L."/>
            <person name="Poggeler S."/>
            <person name="Barry K."/>
            <person name="Grigoriev I.V."/>
            <person name="Nowrousian M."/>
        </authorList>
    </citation>
    <scope>NUCLEOTIDE SEQUENCE [LARGE SCALE GENOMIC DNA]</scope>
    <source>
        <strain evidence="2 3">CBS 389.68</strain>
    </source>
</reference>
<feature type="signal peptide" evidence="1">
    <location>
        <begin position="1"/>
        <end position="19"/>
    </location>
</feature>
<protein>
    <submittedName>
        <fullName evidence="2">Uncharacterized protein</fullName>
    </submittedName>
</protein>
<accession>A0A4S2MXK5</accession>
<evidence type="ECO:0000313" key="3">
    <source>
        <dbReference type="Proteomes" id="UP000298138"/>
    </source>
</evidence>
<evidence type="ECO:0000313" key="2">
    <source>
        <dbReference type="EMBL" id="TGZ81343.1"/>
    </source>
</evidence>
<keyword evidence="3" id="KW-1185">Reference proteome</keyword>